<feature type="region of interest" description="Disordered" evidence="13">
    <location>
        <begin position="69"/>
        <end position="88"/>
    </location>
</feature>
<dbReference type="InterPro" id="IPR013083">
    <property type="entry name" value="Znf_RING/FYVE/PHD"/>
</dbReference>
<comment type="catalytic activity">
    <reaction evidence="1">
        <text>S-ubiquitinyl-[E2 ubiquitin-conjugating enzyme]-L-cysteine + [acceptor protein]-L-lysine = [E2 ubiquitin-conjugating enzyme]-L-cysteine + N(6)-ubiquitinyl-[acceptor protein]-L-lysine.</text>
        <dbReference type="EC" id="2.3.2.27"/>
    </reaction>
</comment>
<feature type="region of interest" description="Disordered" evidence="13">
    <location>
        <begin position="467"/>
        <end position="549"/>
    </location>
</feature>
<dbReference type="PROSITE" id="PS50089">
    <property type="entry name" value="ZF_RING_2"/>
    <property type="match status" value="1"/>
</dbReference>
<feature type="compositionally biased region" description="Low complexity" evidence="13">
    <location>
        <begin position="482"/>
        <end position="500"/>
    </location>
</feature>
<dbReference type="Pfam" id="PF13639">
    <property type="entry name" value="zf-RING_2"/>
    <property type="match status" value="1"/>
</dbReference>
<feature type="compositionally biased region" description="Polar residues" evidence="13">
    <location>
        <begin position="245"/>
        <end position="255"/>
    </location>
</feature>
<dbReference type="Proteomes" id="UP001732720">
    <property type="component" value="Chromosome X"/>
</dbReference>
<dbReference type="OrthoDB" id="8062037at2759"/>
<feature type="region of interest" description="Disordered" evidence="13">
    <location>
        <begin position="192"/>
        <end position="223"/>
    </location>
</feature>
<feature type="compositionally biased region" description="Polar residues" evidence="13">
    <location>
        <begin position="591"/>
        <end position="601"/>
    </location>
</feature>
<dbReference type="GO" id="GO:0005634">
    <property type="term" value="C:nucleus"/>
    <property type="evidence" value="ECO:0007669"/>
    <property type="project" value="UniProtKB-SubCell"/>
</dbReference>
<feature type="compositionally biased region" description="Acidic residues" evidence="13">
    <location>
        <begin position="501"/>
        <end position="512"/>
    </location>
</feature>
<dbReference type="PANTHER" id="PTHR45931:SF3">
    <property type="entry name" value="RING ZINC FINGER-CONTAINING PROTEIN"/>
    <property type="match status" value="1"/>
</dbReference>
<dbReference type="GO" id="GO:0006511">
    <property type="term" value="P:ubiquitin-dependent protein catabolic process"/>
    <property type="evidence" value="ECO:0007669"/>
    <property type="project" value="TreeGrafter"/>
</dbReference>
<dbReference type="RefSeq" id="XP_020007017.1">
    <property type="nucleotide sequence ID" value="XM_020151428.1"/>
</dbReference>
<feature type="compositionally biased region" description="Basic and acidic residues" evidence="13">
    <location>
        <begin position="272"/>
        <end position="284"/>
    </location>
</feature>
<comment type="similarity">
    <text evidence="11">Belongs to the RNF12 family.</text>
</comment>
<proteinExistence type="inferred from homology"/>
<protein>
    <recommendedName>
        <fullName evidence="4">RING-type E3 ubiquitin transferase</fullName>
        <ecNumber evidence="4">2.3.2.27</ecNumber>
    </recommendedName>
</protein>
<dbReference type="AlphaFoldDB" id="A0A8B7TK01"/>
<dbReference type="PANTHER" id="PTHR45931">
    <property type="entry name" value="SI:CH211-59O9.10"/>
    <property type="match status" value="1"/>
</dbReference>
<feature type="region of interest" description="Disordered" evidence="13">
    <location>
        <begin position="561"/>
        <end position="622"/>
    </location>
</feature>
<keyword evidence="7 12" id="KW-0863">Zinc-finger</keyword>
<dbReference type="Pfam" id="PF25914">
    <property type="entry name" value="RNF6_N"/>
    <property type="match status" value="1"/>
</dbReference>
<evidence type="ECO:0000256" key="10">
    <source>
        <dbReference type="ARBA" id="ARBA00023242"/>
    </source>
</evidence>
<feature type="region of interest" description="Disordered" evidence="13">
    <location>
        <begin position="385"/>
        <end position="435"/>
    </location>
</feature>
<evidence type="ECO:0000256" key="13">
    <source>
        <dbReference type="SAM" id="MobiDB-lite"/>
    </source>
</evidence>
<feature type="compositionally biased region" description="Low complexity" evidence="13">
    <location>
        <begin position="561"/>
        <end position="577"/>
    </location>
</feature>
<evidence type="ECO:0000256" key="3">
    <source>
        <dbReference type="ARBA" id="ARBA00004906"/>
    </source>
</evidence>
<evidence type="ECO:0000256" key="4">
    <source>
        <dbReference type="ARBA" id="ARBA00012483"/>
    </source>
</evidence>
<feature type="region of interest" description="Disordered" evidence="13">
    <location>
        <begin position="1"/>
        <end position="21"/>
    </location>
</feature>
<name>A0A8B7TK01_CASCN</name>
<dbReference type="GO" id="GO:0061630">
    <property type="term" value="F:ubiquitin protein ligase activity"/>
    <property type="evidence" value="ECO:0007669"/>
    <property type="project" value="UniProtKB-EC"/>
</dbReference>
<dbReference type="InterPro" id="IPR051834">
    <property type="entry name" value="RING_finger_E3_ligase"/>
</dbReference>
<keyword evidence="8" id="KW-0833">Ubl conjugation pathway</keyword>
<evidence type="ECO:0000256" key="7">
    <source>
        <dbReference type="ARBA" id="ARBA00022771"/>
    </source>
</evidence>
<dbReference type="FunFam" id="3.30.40.10:FF:000054">
    <property type="entry name" value="E3 ubiquitin-protein ligase RLIM isoform X1"/>
    <property type="match status" value="1"/>
</dbReference>
<dbReference type="SMART" id="SM00184">
    <property type="entry name" value="RING"/>
    <property type="match status" value="1"/>
</dbReference>
<comment type="pathway">
    <text evidence="3">Protein modification; protein ubiquitination.</text>
</comment>
<evidence type="ECO:0000259" key="14">
    <source>
        <dbReference type="PROSITE" id="PS50089"/>
    </source>
</evidence>
<dbReference type="InterPro" id="IPR001841">
    <property type="entry name" value="Znf_RING"/>
</dbReference>
<feature type="compositionally biased region" description="Polar residues" evidence="13">
    <location>
        <begin position="397"/>
        <end position="417"/>
    </location>
</feature>
<evidence type="ECO:0000256" key="11">
    <source>
        <dbReference type="ARBA" id="ARBA00038418"/>
    </source>
</evidence>
<comment type="subcellular location">
    <subcellularLocation>
        <location evidence="2">Nucleus</location>
    </subcellularLocation>
</comment>
<evidence type="ECO:0000256" key="2">
    <source>
        <dbReference type="ARBA" id="ARBA00004123"/>
    </source>
</evidence>
<sequence length="717" mass="79748">MESSNSGDNESGPADLRRNQMNRLAREEGFYRFVSNLTEEDYKLMRDNNLLGTIGESTEEELLRRLQHVKDSSAKSGEGDPLDDLSTGDSITDQFIFFEQYENMAESGQRESHSYTATNQSNSNSSYVHVGMNFNLNNDTTNPQSGCLSFVRLLEGENMENIQWQVENPQSDSTFARPYRSEGHTTEALMEVPTTRGQRRARSRSPETQTVRAGIGNSSPPNSLNEMLWTADYVENIQSEVEIPQSESTEGSTTEALMDVPLTRGQRRGRSRSPETRRVRERSESNSPPNPVRELIWRFRDMPPEIFEELMVSEVEIFPRFQQHETVREQLTRPVLQSRNLYAGSPTRNTFSVEPSSYITSNYESGGLSPRHPGVVPDLQITLITETEHSPRDRTANRGSQLTSESPNNTVTLQSDQQEGRTMFPHSEEASETTSARLHVSTISDMNVNDTTSVATQGILRHMTGFGESSNHIESDNESNDSDSSSNSGSHTSDSSSDSNSDSDDSNNDLEPNDSFSSQNMGGEESQNRRDSSDDISIVSSTSNPSYISLSDSPIIFSSSVNNTNSSSSGPLPTSNSANDNLETGFVMTEDSIQTISSSDSPPEGRQESRSTTPATSDESDSLPFIDQFFHLNEGDHNQPTGLTKQQIDNLAVSDFDANDAPKTCTICVAEYTEGNKIRILPCSHEYHVHCIDRWLFENSTCPICRRQVANSGDRKF</sequence>
<dbReference type="InterPro" id="IPR058896">
    <property type="entry name" value="RNF6/12_N"/>
</dbReference>
<dbReference type="GeneID" id="109674472"/>
<keyword evidence="15" id="KW-1185">Reference proteome</keyword>
<evidence type="ECO:0000256" key="8">
    <source>
        <dbReference type="ARBA" id="ARBA00022786"/>
    </source>
</evidence>
<evidence type="ECO:0000256" key="6">
    <source>
        <dbReference type="ARBA" id="ARBA00022723"/>
    </source>
</evidence>
<dbReference type="GO" id="GO:0008270">
    <property type="term" value="F:zinc ion binding"/>
    <property type="evidence" value="ECO:0007669"/>
    <property type="project" value="UniProtKB-KW"/>
</dbReference>
<evidence type="ECO:0000256" key="9">
    <source>
        <dbReference type="ARBA" id="ARBA00022833"/>
    </source>
</evidence>
<feature type="region of interest" description="Disordered" evidence="13">
    <location>
        <begin position="242"/>
        <end position="291"/>
    </location>
</feature>
<feature type="compositionally biased region" description="Polar residues" evidence="13">
    <location>
        <begin position="206"/>
        <end position="223"/>
    </location>
</feature>
<dbReference type="GO" id="GO:0016567">
    <property type="term" value="P:protein ubiquitination"/>
    <property type="evidence" value="ECO:0007669"/>
    <property type="project" value="TreeGrafter"/>
</dbReference>
<dbReference type="KEGG" id="ccan:109674472"/>
<feature type="compositionally biased region" description="Basic and acidic residues" evidence="13">
    <location>
        <begin position="386"/>
        <end position="396"/>
    </location>
</feature>
<dbReference type="EC" id="2.3.2.27" evidence="4"/>
<evidence type="ECO:0000313" key="16">
    <source>
        <dbReference type="RefSeq" id="XP_020007017.1"/>
    </source>
</evidence>
<evidence type="ECO:0000256" key="5">
    <source>
        <dbReference type="ARBA" id="ARBA00022679"/>
    </source>
</evidence>
<accession>A0A8B7TK01</accession>
<organism evidence="16">
    <name type="scientific">Castor canadensis</name>
    <name type="common">American beaver</name>
    <dbReference type="NCBI Taxonomy" id="51338"/>
    <lineage>
        <taxon>Eukaryota</taxon>
        <taxon>Metazoa</taxon>
        <taxon>Chordata</taxon>
        <taxon>Craniata</taxon>
        <taxon>Vertebrata</taxon>
        <taxon>Euteleostomi</taxon>
        <taxon>Mammalia</taxon>
        <taxon>Eutheria</taxon>
        <taxon>Euarchontoglires</taxon>
        <taxon>Glires</taxon>
        <taxon>Rodentia</taxon>
        <taxon>Castorimorpha</taxon>
        <taxon>Castoridae</taxon>
        <taxon>Castor</taxon>
    </lineage>
</organism>
<dbReference type="Gene3D" id="3.30.40.10">
    <property type="entry name" value="Zinc/RING finger domain, C3HC4 (zinc finger)"/>
    <property type="match status" value="1"/>
</dbReference>
<evidence type="ECO:0000256" key="1">
    <source>
        <dbReference type="ARBA" id="ARBA00000900"/>
    </source>
</evidence>
<reference evidence="16" key="1">
    <citation type="submission" date="2025-08" db="UniProtKB">
        <authorList>
            <consortium name="RefSeq"/>
        </authorList>
    </citation>
    <scope>IDENTIFICATION</scope>
    <source>
        <tissue evidence="16">Leukocyte</tissue>
    </source>
</reference>
<evidence type="ECO:0000313" key="15">
    <source>
        <dbReference type="Proteomes" id="UP001732720"/>
    </source>
</evidence>
<keyword evidence="5" id="KW-0808">Transferase</keyword>
<feature type="domain" description="RING-type" evidence="14">
    <location>
        <begin position="665"/>
        <end position="706"/>
    </location>
</feature>
<keyword evidence="6" id="KW-0479">Metal-binding</keyword>
<dbReference type="SUPFAM" id="SSF57850">
    <property type="entry name" value="RING/U-box"/>
    <property type="match status" value="1"/>
</dbReference>
<feature type="compositionally biased region" description="Low complexity" evidence="13">
    <location>
        <begin position="535"/>
        <end position="549"/>
    </location>
</feature>
<keyword evidence="9" id="KW-0862">Zinc</keyword>
<evidence type="ECO:0000256" key="12">
    <source>
        <dbReference type="PROSITE-ProRule" id="PRU00175"/>
    </source>
</evidence>
<gene>
    <name evidence="16" type="primary">LOC109674472</name>
</gene>
<keyword evidence="10" id="KW-0539">Nucleus</keyword>